<accession>A0A061DD35</accession>
<gene>
    <name evidence="2" type="ORF">BBBOND_0210660</name>
</gene>
<dbReference type="VEuPathDB" id="PiroplasmaDB:BBBOND_0210660"/>
<evidence type="ECO:0000259" key="1">
    <source>
        <dbReference type="SMART" id="SM00271"/>
    </source>
</evidence>
<dbReference type="RefSeq" id="XP_012768101.1">
    <property type="nucleotide sequence ID" value="XM_012912647.1"/>
</dbReference>
<dbReference type="InterPro" id="IPR001623">
    <property type="entry name" value="DnaJ_domain"/>
</dbReference>
<dbReference type="SMART" id="SM00271">
    <property type="entry name" value="DnaJ"/>
    <property type="match status" value="1"/>
</dbReference>
<dbReference type="EMBL" id="LK391708">
    <property type="protein sequence ID" value="CDR95915.1"/>
    <property type="molecule type" value="Genomic_DNA"/>
</dbReference>
<proteinExistence type="predicted"/>
<dbReference type="PANTHER" id="PTHR43096">
    <property type="entry name" value="DNAJ HOMOLOG 1, MITOCHONDRIAL-RELATED"/>
    <property type="match status" value="1"/>
</dbReference>
<dbReference type="Proteomes" id="UP000033188">
    <property type="component" value="Chromosome 2"/>
</dbReference>
<dbReference type="PANTHER" id="PTHR43096:SF58">
    <property type="entry name" value="CHAPERONE DNAJ-DOMAIN SUPERFAMILY PROTEIN"/>
    <property type="match status" value="1"/>
</dbReference>
<evidence type="ECO:0000313" key="2">
    <source>
        <dbReference type="EMBL" id="CDR95915.1"/>
    </source>
</evidence>
<dbReference type="KEGG" id="bbig:BBBOND_0210660"/>
<sequence length="96" mass="10943">MRAIKAWEIPLMHVYRLVCGGAVRRFSIYNHGLQREVKAGRLTHYDVLQLPRDASAQQAYLRLVKLHHPDASKRPDSPSIFICIKEAHETLADPAV</sequence>
<evidence type="ECO:0000313" key="3">
    <source>
        <dbReference type="Proteomes" id="UP000033188"/>
    </source>
</evidence>
<reference evidence="3" key="1">
    <citation type="submission" date="2014-06" db="EMBL/GenBank/DDBJ databases">
        <authorList>
            <person name="Aslett M."/>
            <person name="De Silva N."/>
        </authorList>
    </citation>
    <scope>NUCLEOTIDE SEQUENCE [LARGE SCALE GENOMIC DNA]</scope>
    <source>
        <strain evidence="3">Bond</strain>
    </source>
</reference>
<dbReference type="GO" id="GO:0042026">
    <property type="term" value="P:protein refolding"/>
    <property type="evidence" value="ECO:0007669"/>
    <property type="project" value="TreeGrafter"/>
</dbReference>
<feature type="domain" description="J" evidence="1">
    <location>
        <begin position="42"/>
        <end position="96"/>
    </location>
</feature>
<protein>
    <submittedName>
        <fullName evidence="2">Chaperone protein dnaJ-2, putative</fullName>
    </submittedName>
</protein>
<name>A0A061DD35_BABBI</name>
<dbReference type="STRING" id="5866.A0A061DD35"/>
<dbReference type="Gene3D" id="1.10.287.110">
    <property type="entry name" value="DnaJ domain"/>
    <property type="match status" value="1"/>
</dbReference>
<dbReference type="InterPro" id="IPR036869">
    <property type="entry name" value="J_dom_sf"/>
</dbReference>
<dbReference type="OMA" id="FICIKEA"/>
<dbReference type="AlphaFoldDB" id="A0A061DD35"/>
<dbReference type="GO" id="GO:0051082">
    <property type="term" value="F:unfolded protein binding"/>
    <property type="evidence" value="ECO:0007669"/>
    <property type="project" value="TreeGrafter"/>
</dbReference>
<dbReference type="SUPFAM" id="SSF46565">
    <property type="entry name" value="Chaperone J-domain"/>
    <property type="match status" value="1"/>
</dbReference>
<dbReference type="GO" id="GO:0005737">
    <property type="term" value="C:cytoplasm"/>
    <property type="evidence" value="ECO:0007669"/>
    <property type="project" value="TreeGrafter"/>
</dbReference>
<dbReference type="Pfam" id="PF00226">
    <property type="entry name" value="DnaJ"/>
    <property type="match status" value="1"/>
</dbReference>
<organism evidence="2 3">
    <name type="scientific">Babesia bigemina</name>
    <dbReference type="NCBI Taxonomy" id="5866"/>
    <lineage>
        <taxon>Eukaryota</taxon>
        <taxon>Sar</taxon>
        <taxon>Alveolata</taxon>
        <taxon>Apicomplexa</taxon>
        <taxon>Aconoidasida</taxon>
        <taxon>Piroplasmida</taxon>
        <taxon>Babesiidae</taxon>
        <taxon>Babesia</taxon>
    </lineage>
</organism>
<dbReference type="GeneID" id="24564456"/>
<dbReference type="CDD" id="cd06257">
    <property type="entry name" value="DnaJ"/>
    <property type="match status" value="1"/>
</dbReference>
<keyword evidence="3" id="KW-1185">Reference proteome</keyword>
<dbReference type="OrthoDB" id="10250354at2759"/>